<dbReference type="SUPFAM" id="SSF101744">
    <property type="entry name" value="Rof/RNase P subunit-like"/>
    <property type="match status" value="1"/>
</dbReference>
<protein>
    <submittedName>
        <fullName evidence="1">Rho-binding antiterminator</fullName>
    </submittedName>
</protein>
<sequence>MKSSTPISCELHDYLELACTYRYPLLVERHLQPDCEGVAIDVFGCHSGEYLRLSTRDGVLDVPLDRLVAITPKNQNAHFGRVVYREG</sequence>
<dbReference type="Gene3D" id="2.30.30.400">
    <property type="entry name" value="Rof-like"/>
    <property type="match status" value="1"/>
</dbReference>
<dbReference type="InterPro" id="IPR009778">
    <property type="entry name" value="ROF"/>
</dbReference>
<gene>
    <name evidence="1" type="ORF">N8I74_01065</name>
</gene>
<dbReference type="InterPro" id="IPR023534">
    <property type="entry name" value="Rof/RNase_P-like"/>
</dbReference>
<accession>A0ABY6DMN7</accession>
<dbReference type="Proteomes" id="UP001061302">
    <property type="component" value="Chromosome"/>
</dbReference>
<dbReference type="RefSeq" id="WP_263125059.1">
    <property type="nucleotide sequence ID" value="NZ_CP106753.1"/>
</dbReference>
<dbReference type="InterPro" id="IPR038626">
    <property type="entry name" value="Rof-like_sf"/>
</dbReference>
<name>A0ABY6DMN7_9NEIS</name>
<evidence type="ECO:0000313" key="2">
    <source>
        <dbReference type="Proteomes" id="UP001061302"/>
    </source>
</evidence>
<organism evidence="1 2">
    <name type="scientific">Chitiniphilus purpureus</name>
    <dbReference type="NCBI Taxonomy" id="2981137"/>
    <lineage>
        <taxon>Bacteria</taxon>
        <taxon>Pseudomonadati</taxon>
        <taxon>Pseudomonadota</taxon>
        <taxon>Betaproteobacteria</taxon>
        <taxon>Neisseriales</taxon>
        <taxon>Chitinibacteraceae</taxon>
        <taxon>Chitiniphilus</taxon>
    </lineage>
</organism>
<evidence type="ECO:0000313" key="1">
    <source>
        <dbReference type="EMBL" id="UXY15635.1"/>
    </source>
</evidence>
<dbReference type="Pfam" id="PF07073">
    <property type="entry name" value="ROF"/>
    <property type="match status" value="1"/>
</dbReference>
<dbReference type="EMBL" id="CP106753">
    <property type="protein sequence ID" value="UXY15635.1"/>
    <property type="molecule type" value="Genomic_DNA"/>
</dbReference>
<proteinExistence type="predicted"/>
<keyword evidence="2" id="KW-1185">Reference proteome</keyword>
<reference evidence="1" key="1">
    <citation type="submission" date="2022-10" db="EMBL/GenBank/DDBJ databases">
        <title>Chitiniphilus purpureus sp. nov., a novel chitin-degrading bacterium isolated from crawfish pond sediment.</title>
        <authorList>
            <person name="Li K."/>
        </authorList>
    </citation>
    <scope>NUCLEOTIDE SEQUENCE</scope>
    <source>
        <strain evidence="1">CD1</strain>
    </source>
</reference>